<dbReference type="EMBL" id="JAVDXX010000001">
    <property type="protein sequence ID" value="MDR7294023.1"/>
    <property type="molecule type" value="Genomic_DNA"/>
</dbReference>
<comment type="caution">
    <text evidence="4">The sequence shown here is derived from an EMBL/GenBank/DDBJ whole genome shotgun (WGS) entry which is preliminary data.</text>
</comment>
<comment type="similarity">
    <text evidence="1">Belongs to the 5-formyltetrahydrofolate cyclo-ligase family.</text>
</comment>
<dbReference type="InterPro" id="IPR002698">
    <property type="entry name" value="FTHF_cligase"/>
</dbReference>
<dbReference type="GO" id="GO:0030272">
    <property type="term" value="F:5-formyltetrahydrofolate cyclo-ligase activity"/>
    <property type="evidence" value="ECO:0007669"/>
    <property type="project" value="UniProtKB-EC"/>
</dbReference>
<proteinExistence type="inferred from homology"/>
<name>A0ABU1Z0N3_9MICC</name>
<dbReference type="Proteomes" id="UP001180715">
    <property type="component" value="Unassembled WGS sequence"/>
</dbReference>
<dbReference type="PANTHER" id="PTHR23407:SF1">
    <property type="entry name" value="5-FORMYLTETRAHYDROFOLATE CYCLO-LIGASE"/>
    <property type="match status" value="1"/>
</dbReference>
<reference evidence="4" key="1">
    <citation type="submission" date="2023-07" db="EMBL/GenBank/DDBJ databases">
        <title>Sequencing the genomes of 1000 actinobacteria strains.</title>
        <authorList>
            <person name="Klenk H.-P."/>
        </authorList>
    </citation>
    <scope>NUCLEOTIDE SEQUENCE</scope>
    <source>
        <strain evidence="4">DSM 13068</strain>
    </source>
</reference>
<keyword evidence="4" id="KW-0436">Ligase</keyword>
<dbReference type="RefSeq" id="WP_310247405.1">
    <property type="nucleotide sequence ID" value="NZ_JAVDXX010000001.1"/>
</dbReference>
<protein>
    <submittedName>
        <fullName evidence="4">5-formyltetrahydrofolate cyclo-ligase</fullName>
        <ecNumber evidence="4">6.3.3.2</ecNumber>
    </submittedName>
</protein>
<dbReference type="InterPro" id="IPR037171">
    <property type="entry name" value="NagB/RpiA_transferase-like"/>
</dbReference>
<evidence type="ECO:0000313" key="4">
    <source>
        <dbReference type="EMBL" id="MDR7294023.1"/>
    </source>
</evidence>
<evidence type="ECO:0000256" key="1">
    <source>
        <dbReference type="ARBA" id="ARBA00010638"/>
    </source>
</evidence>
<sequence length="193" mass="20439">MRSLIRSARRLRGGEARRSAASGFAAHAPDVLRLARRVTPGGTAPVVLAYIAADTEPDVSLAMRELYDAGACVAVPRSLPGARMSWVRWAPDLPITTGTVAPVPEPAGGKELTLPRHPMLVILPALAVDAAGVRLGQGGGFYDRFVETLPQGSVLIAAVFEDELYPAGDVPAEPWDAVANYAWTPEGLHQLGR</sequence>
<gene>
    <name evidence="4" type="ORF">J2S67_001291</name>
</gene>
<organism evidence="4 5">
    <name type="scientific">Pseudoglutamicibacter albus</name>
    <dbReference type="NCBI Taxonomy" id="98671"/>
    <lineage>
        <taxon>Bacteria</taxon>
        <taxon>Bacillati</taxon>
        <taxon>Actinomycetota</taxon>
        <taxon>Actinomycetes</taxon>
        <taxon>Micrococcales</taxon>
        <taxon>Micrococcaceae</taxon>
        <taxon>Pseudoglutamicibacter</taxon>
    </lineage>
</organism>
<keyword evidence="3" id="KW-0067">ATP-binding</keyword>
<dbReference type="EC" id="6.3.3.2" evidence="4"/>
<evidence type="ECO:0000256" key="3">
    <source>
        <dbReference type="ARBA" id="ARBA00022840"/>
    </source>
</evidence>
<evidence type="ECO:0000313" key="5">
    <source>
        <dbReference type="Proteomes" id="UP001180715"/>
    </source>
</evidence>
<evidence type="ECO:0000256" key="2">
    <source>
        <dbReference type="ARBA" id="ARBA00022741"/>
    </source>
</evidence>
<dbReference type="SUPFAM" id="SSF100950">
    <property type="entry name" value="NagB/RpiA/CoA transferase-like"/>
    <property type="match status" value="1"/>
</dbReference>
<dbReference type="InterPro" id="IPR024185">
    <property type="entry name" value="FTHF_cligase-like_sf"/>
</dbReference>
<keyword evidence="5" id="KW-1185">Reference proteome</keyword>
<keyword evidence="2" id="KW-0547">Nucleotide-binding</keyword>
<dbReference type="Pfam" id="PF01812">
    <property type="entry name" value="5-FTHF_cyc-lig"/>
    <property type="match status" value="1"/>
</dbReference>
<dbReference type="PANTHER" id="PTHR23407">
    <property type="entry name" value="ATPASE INHIBITOR/5-FORMYLTETRAHYDROFOLATE CYCLO-LIGASE"/>
    <property type="match status" value="1"/>
</dbReference>
<accession>A0ABU1Z0N3</accession>
<dbReference type="Gene3D" id="3.40.50.10420">
    <property type="entry name" value="NagB/RpiA/CoA transferase-like"/>
    <property type="match status" value="1"/>
</dbReference>